<feature type="transmembrane region" description="Helical" evidence="7">
    <location>
        <begin position="136"/>
        <end position="161"/>
    </location>
</feature>
<dbReference type="EMBL" id="CAEZXK010000018">
    <property type="protein sequence ID" value="CAB4688572.1"/>
    <property type="molecule type" value="Genomic_DNA"/>
</dbReference>
<dbReference type="PANTHER" id="PTHR33695:SF1">
    <property type="entry name" value="LIPOPROTEIN SIGNAL PEPTIDASE"/>
    <property type="match status" value="1"/>
</dbReference>
<evidence type="ECO:0000256" key="1">
    <source>
        <dbReference type="ARBA" id="ARBA00022475"/>
    </source>
</evidence>
<evidence type="ECO:0000256" key="4">
    <source>
        <dbReference type="ARBA" id="ARBA00022801"/>
    </source>
</evidence>
<keyword evidence="6 7" id="KW-0472">Membrane</keyword>
<reference evidence="8" key="1">
    <citation type="submission" date="2020-05" db="EMBL/GenBank/DDBJ databases">
        <authorList>
            <person name="Chiriac C."/>
            <person name="Salcher M."/>
            <person name="Ghai R."/>
            <person name="Kavagutti S V."/>
        </authorList>
    </citation>
    <scope>NUCLEOTIDE SEQUENCE</scope>
</reference>
<dbReference type="NCBIfam" id="TIGR00077">
    <property type="entry name" value="lspA"/>
    <property type="match status" value="1"/>
</dbReference>
<accession>A0A6J6NRJ2</accession>
<dbReference type="HAMAP" id="MF_00161">
    <property type="entry name" value="LspA"/>
    <property type="match status" value="1"/>
</dbReference>
<evidence type="ECO:0000256" key="3">
    <source>
        <dbReference type="ARBA" id="ARBA00022692"/>
    </source>
</evidence>
<keyword evidence="5 7" id="KW-1133">Transmembrane helix</keyword>
<evidence type="ECO:0000256" key="7">
    <source>
        <dbReference type="SAM" id="Phobius"/>
    </source>
</evidence>
<proteinExistence type="inferred from homology"/>
<protein>
    <submittedName>
        <fullName evidence="8">Unannotated protein</fullName>
    </submittedName>
</protein>
<keyword evidence="4" id="KW-0378">Hydrolase</keyword>
<feature type="transmembrane region" description="Helical" evidence="7">
    <location>
        <begin position="61"/>
        <end position="86"/>
    </location>
</feature>
<feature type="transmembrane region" description="Helical" evidence="7">
    <location>
        <begin position="98"/>
        <end position="116"/>
    </location>
</feature>
<keyword evidence="3 7" id="KW-0812">Transmembrane</keyword>
<sequence length="175" mass="18835">MPATASRKFVAAICFLAIAGLIATADQLIKNQIVADFKMYEVRPFFGELIQLTYVLNDSAAFSFGFGLTGVFTLISSMATVLLIWFITVKSSSNMWSIMAAVLLGGVLGNLIDRIFRSPGAGLGKVVDYIQIPFNFPIFNIADIAIVSMAILGALLVMLGYNVGKPGKLDKAKDD</sequence>
<dbReference type="GO" id="GO:0006508">
    <property type="term" value="P:proteolysis"/>
    <property type="evidence" value="ECO:0007669"/>
    <property type="project" value="UniProtKB-KW"/>
</dbReference>
<dbReference type="InterPro" id="IPR001872">
    <property type="entry name" value="Peptidase_A8"/>
</dbReference>
<dbReference type="GO" id="GO:0016020">
    <property type="term" value="C:membrane"/>
    <property type="evidence" value="ECO:0007669"/>
    <property type="project" value="InterPro"/>
</dbReference>
<dbReference type="AlphaFoldDB" id="A0A6J6NRJ2"/>
<evidence type="ECO:0000256" key="6">
    <source>
        <dbReference type="ARBA" id="ARBA00023136"/>
    </source>
</evidence>
<dbReference type="PANTHER" id="PTHR33695">
    <property type="entry name" value="LIPOPROTEIN SIGNAL PEPTIDASE"/>
    <property type="match status" value="1"/>
</dbReference>
<evidence type="ECO:0000256" key="5">
    <source>
        <dbReference type="ARBA" id="ARBA00022989"/>
    </source>
</evidence>
<keyword evidence="2" id="KW-0645">Protease</keyword>
<evidence type="ECO:0000313" key="8">
    <source>
        <dbReference type="EMBL" id="CAB4688572.1"/>
    </source>
</evidence>
<name>A0A6J6NRJ2_9ZZZZ</name>
<gene>
    <name evidence="8" type="ORF">UFOPK2370_00796</name>
</gene>
<dbReference type="PRINTS" id="PR00781">
    <property type="entry name" value="LIPOSIGPTASE"/>
</dbReference>
<keyword evidence="1" id="KW-1003">Cell membrane</keyword>
<evidence type="ECO:0000256" key="2">
    <source>
        <dbReference type="ARBA" id="ARBA00022670"/>
    </source>
</evidence>
<dbReference type="Pfam" id="PF01252">
    <property type="entry name" value="Peptidase_A8"/>
    <property type="match status" value="1"/>
</dbReference>
<dbReference type="GO" id="GO:0004190">
    <property type="term" value="F:aspartic-type endopeptidase activity"/>
    <property type="evidence" value="ECO:0007669"/>
    <property type="project" value="InterPro"/>
</dbReference>
<organism evidence="8">
    <name type="scientific">freshwater metagenome</name>
    <dbReference type="NCBI Taxonomy" id="449393"/>
    <lineage>
        <taxon>unclassified sequences</taxon>
        <taxon>metagenomes</taxon>
        <taxon>ecological metagenomes</taxon>
    </lineage>
</organism>